<protein>
    <submittedName>
        <fullName evidence="1">Uncharacterized protein</fullName>
    </submittedName>
</protein>
<dbReference type="EMBL" id="GBXM01085396">
    <property type="protein sequence ID" value="JAH23181.1"/>
    <property type="molecule type" value="Transcribed_RNA"/>
</dbReference>
<sequence>MPGNSPCSRPWVPGSV</sequence>
<dbReference type="AlphaFoldDB" id="A0A0E9R1W5"/>
<name>A0A0E9R1W5_ANGAN</name>
<reference evidence="1" key="1">
    <citation type="submission" date="2014-11" db="EMBL/GenBank/DDBJ databases">
        <authorList>
            <person name="Amaro Gonzalez C."/>
        </authorList>
    </citation>
    <scope>NUCLEOTIDE SEQUENCE</scope>
</reference>
<evidence type="ECO:0000313" key="1">
    <source>
        <dbReference type="EMBL" id="JAH23181.1"/>
    </source>
</evidence>
<reference evidence="1" key="2">
    <citation type="journal article" date="2015" name="Fish Shellfish Immunol.">
        <title>Early steps in the European eel (Anguilla anguilla)-Vibrio vulnificus interaction in the gills: Role of the RtxA13 toxin.</title>
        <authorList>
            <person name="Callol A."/>
            <person name="Pajuelo D."/>
            <person name="Ebbesson L."/>
            <person name="Teles M."/>
            <person name="MacKenzie S."/>
            <person name="Amaro C."/>
        </authorList>
    </citation>
    <scope>NUCLEOTIDE SEQUENCE</scope>
</reference>
<proteinExistence type="predicted"/>
<organism evidence="1">
    <name type="scientific">Anguilla anguilla</name>
    <name type="common">European freshwater eel</name>
    <name type="synonym">Muraena anguilla</name>
    <dbReference type="NCBI Taxonomy" id="7936"/>
    <lineage>
        <taxon>Eukaryota</taxon>
        <taxon>Metazoa</taxon>
        <taxon>Chordata</taxon>
        <taxon>Craniata</taxon>
        <taxon>Vertebrata</taxon>
        <taxon>Euteleostomi</taxon>
        <taxon>Actinopterygii</taxon>
        <taxon>Neopterygii</taxon>
        <taxon>Teleostei</taxon>
        <taxon>Anguilliformes</taxon>
        <taxon>Anguillidae</taxon>
        <taxon>Anguilla</taxon>
    </lineage>
</organism>
<accession>A0A0E9R1W5</accession>